<name>A0AAW2VP19_SESRA</name>
<reference evidence="2" key="2">
    <citation type="journal article" date="2024" name="Plant">
        <title>Genomic evolution and insights into agronomic trait innovations of Sesamum species.</title>
        <authorList>
            <person name="Miao H."/>
            <person name="Wang L."/>
            <person name="Qu L."/>
            <person name="Liu H."/>
            <person name="Sun Y."/>
            <person name="Le M."/>
            <person name="Wang Q."/>
            <person name="Wei S."/>
            <person name="Zheng Y."/>
            <person name="Lin W."/>
            <person name="Duan Y."/>
            <person name="Cao H."/>
            <person name="Xiong S."/>
            <person name="Wang X."/>
            <person name="Wei L."/>
            <person name="Li C."/>
            <person name="Ma Q."/>
            <person name="Ju M."/>
            <person name="Zhao R."/>
            <person name="Li G."/>
            <person name="Mu C."/>
            <person name="Tian Q."/>
            <person name="Mei H."/>
            <person name="Zhang T."/>
            <person name="Gao T."/>
            <person name="Zhang H."/>
        </authorList>
    </citation>
    <scope>NUCLEOTIDE SEQUENCE</scope>
    <source>
        <strain evidence="2">G02</strain>
    </source>
</reference>
<protein>
    <submittedName>
        <fullName evidence="2">Uncharacterized protein</fullName>
    </submittedName>
</protein>
<evidence type="ECO:0000313" key="2">
    <source>
        <dbReference type="EMBL" id="KAL0430866.1"/>
    </source>
</evidence>
<evidence type="ECO:0000256" key="1">
    <source>
        <dbReference type="SAM" id="MobiDB-lite"/>
    </source>
</evidence>
<sequence>MSKAVASKEVVPSMYQVPMQTADLGGGTRLFAQLEEDGLVNVPLQFTARGPSQRRGLGRRDSRPRGRVSGAGSRKRCRGATLMEWMVEGTQLRFWGTHSPVVPRKSYHGAVRSWGPLGQFILFRSW</sequence>
<comment type="caution">
    <text evidence="2">The sequence shown here is derived from an EMBL/GenBank/DDBJ whole genome shotgun (WGS) entry which is preliminary data.</text>
</comment>
<dbReference type="AlphaFoldDB" id="A0AAW2VP19"/>
<dbReference type="EMBL" id="JACGWJ010000003">
    <property type="protein sequence ID" value="KAL0430866.1"/>
    <property type="molecule type" value="Genomic_DNA"/>
</dbReference>
<feature type="region of interest" description="Disordered" evidence="1">
    <location>
        <begin position="50"/>
        <end position="73"/>
    </location>
</feature>
<gene>
    <name evidence="2" type="ORF">Sradi_0712600</name>
</gene>
<reference evidence="2" key="1">
    <citation type="submission" date="2020-06" db="EMBL/GenBank/DDBJ databases">
        <authorList>
            <person name="Li T."/>
            <person name="Hu X."/>
            <person name="Zhang T."/>
            <person name="Song X."/>
            <person name="Zhang H."/>
            <person name="Dai N."/>
            <person name="Sheng W."/>
            <person name="Hou X."/>
            <person name="Wei L."/>
        </authorList>
    </citation>
    <scope>NUCLEOTIDE SEQUENCE</scope>
    <source>
        <strain evidence="2">G02</strain>
        <tissue evidence="2">Leaf</tissue>
    </source>
</reference>
<proteinExistence type="predicted"/>
<organism evidence="2">
    <name type="scientific">Sesamum radiatum</name>
    <name type="common">Black benniseed</name>
    <dbReference type="NCBI Taxonomy" id="300843"/>
    <lineage>
        <taxon>Eukaryota</taxon>
        <taxon>Viridiplantae</taxon>
        <taxon>Streptophyta</taxon>
        <taxon>Embryophyta</taxon>
        <taxon>Tracheophyta</taxon>
        <taxon>Spermatophyta</taxon>
        <taxon>Magnoliopsida</taxon>
        <taxon>eudicotyledons</taxon>
        <taxon>Gunneridae</taxon>
        <taxon>Pentapetalae</taxon>
        <taxon>asterids</taxon>
        <taxon>lamiids</taxon>
        <taxon>Lamiales</taxon>
        <taxon>Pedaliaceae</taxon>
        <taxon>Sesamum</taxon>
    </lineage>
</organism>
<accession>A0AAW2VP19</accession>